<name>A0A0A8VFU6_YERRU</name>
<feature type="transmembrane region" description="Helical" evidence="1">
    <location>
        <begin position="358"/>
        <end position="377"/>
    </location>
</feature>
<dbReference type="AlphaFoldDB" id="A0A0A8VFU6"/>
<evidence type="ECO:0000313" key="2">
    <source>
        <dbReference type="EMBL" id="CEK28647.1"/>
    </source>
</evidence>
<feature type="transmembrane region" description="Helical" evidence="1">
    <location>
        <begin position="318"/>
        <end position="338"/>
    </location>
</feature>
<protein>
    <submittedName>
        <fullName evidence="3">ABC transporter permease</fullName>
    </submittedName>
    <submittedName>
        <fullName evidence="2">ABC-type transport system protein</fullName>
    </submittedName>
</protein>
<sequence>MTEQLSSVQLDLDSVAQPPRVYIRGDWVLAHYRFLEPKVAQLHVDLPASITFDLSQLGRLDTAGATLLATLLGGERISHLRELAPLLPDERRILLETVSQVLPNLASQPTVKPPPFWIGLLVPIGQSVDNLWQDFKSLLGFTGLTLEALFGTVFRPSRWRMTSLIANIQQIGLNAVPIIMLLTFLVGAVIAFLGATVLTTFGAGIFTVDLVVFSFLREFAVLLTAILMAGRTASAFTAEIGLMKANEEIDAIQTLGLNPVELLVLPRVLALLISLPMLTFIGMVCGIFGGMVVCALALNISPTMFLSIMQNSNGLQHFLVGISKAPIFAFLIAIIGCLEGFKVSGSAESVGIHTTTSVVHSIFVVILLDAVAALFFMEMGW</sequence>
<comment type="caution">
    <text evidence="1">Lacks conserved residue(s) required for the propagation of feature annotation.</text>
</comment>
<keyword evidence="1" id="KW-0997">Cell inner membrane</keyword>
<dbReference type="GO" id="GO:0043190">
    <property type="term" value="C:ATP-binding cassette (ABC) transporter complex"/>
    <property type="evidence" value="ECO:0007669"/>
    <property type="project" value="InterPro"/>
</dbReference>
<organism evidence="2">
    <name type="scientific">Yersinia ruckeri</name>
    <dbReference type="NCBI Taxonomy" id="29486"/>
    <lineage>
        <taxon>Bacteria</taxon>
        <taxon>Pseudomonadati</taxon>
        <taxon>Pseudomonadota</taxon>
        <taxon>Gammaproteobacteria</taxon>
        <taxon>Enterobacterales</taxon>
        <taxon>Yersiniaceae</taxon>
        <taxon>Yersinia</taxon>
    </lineage>
</organism>
<feature type="transmembrane region" description="Helical" evidence="1">
    <location>
        <begin position="268"/>
        <end position="298"/>
    </location>
</feature>
<dbReference type="STRING" id="29486.UGYR_07035"/>
<dbReference type="NCBIfam" id="TIGR00056">
    <property type="entry name" value="MlaE family lipid ABC transporter permease subunit"/>
    <property type="match status" value="1"/>
</dbReference>
<dbReference type="PANTHER" id="PTHR30188:SF3">
    <property type="entry name" value="ABC TRANSPORTER PERMEASE"/>
    <property type="match status" value="1"/>
</dbReference>
<proteinExistence type="inferred from homology"/>
<comment type="similarity">
    <text evidence="1">Belongs to the MlaE permease family.</text>
</comment>
<keyword evidence="1" id="KW-0472">Membrane</keyword>
<keyword evidence="1" id="KW-0812">Transmembrane</keyword>
<keyword evidence="4" id="KW-1185">Reference proteome</keyword>
<dbReference type="PANTHER" id="PTHR30188">
    <property type="entry name" value="ABC TRANSPORTER PERMEASE PROTEIN-RELATED"/>
    <property type="match status" value="1"/>
</dbReference>
<dbReference type="EMBL" id="LN681231">
    <property type="protein sequence ID" value="CEK28647.1"/>
    <property type="molecule type" value="Genomic_DNA"/>
</dbReference>
<keyword evidence="1" id="KW-1133">Transmembrane helix</keyword>
<reference evidence="2" key="1">
    <citation type="journal article" date="2015" name="Genome Announc.">
        <title>Complete Genome Sequence of Yersinia ruckeri Strain CSF007-82, Etiologic Agent of Red Mouth Disease in Salmonid Fish.</title>
        <authorList>
            <person name="Nelson M.C."/>
            <person name="LaPatra S.E."/>
            <person name="Welch T.J."/>
            <person name="Graf J."/>
        </authorList>
    </citation>
    <scope>NUCLEOTIDE SEQUENCE</scope>
    <source>
        <strain evidence="2">CSF007-82</strain>
    </source>
</reference>
<dbReference type="Proteomes" id="UP000255169">
    <property type="component" value="Unassembled WGS sequence"/>
</dbReference>
<dbReference type="OrthoDB" id="9810518at2"/>
<gene>
    <name evidence="3" type="primary">mlaE_2</name>
    <name evidence="2" type="ORF">CSF007_14610</name>
    <name evidence="3" type="ORF">NCTC10476_02795</name>
</gene>
<dbReference type="Pfam" id="PF02405">
    <property type="entry name" value="MlaE"/>
    <property type="match status" value="1"/>
</dbReference>
<keyword evidence="1" id="KW-1003">Cell membrane</keyword>
<feature type="transmembrane region" description="Helical" evidence="1">
    <location>
        <begin position="175"/>
        <end position="198"/>
    </location>
</feature>
<evidence type="ECO:0000313" key="3">
    <source>
        <dbReference type="EMBL" id="SUQ01441.1"/>
    </source>
</evidence>
<evidence type="ECO:0000256" key="1">
    <source>
        <dbReference type="RuleBase" id="RU362044"/>
    </source>
</evidence>
<reference evidence="3 4" key="2">
    <citation type="submission" date="2018-06" db="EMBL/GenBank/DDBJ databases">
        <authorList>
            <consortium name="Pathogen Informatics"/>
            <person name="Doyle S."/>
        </authorList>
    </citation>
    <scope>NUCLEOTIDE SEQUENCE [LARGE SCALE GENOMIC DNA]</scope>
    <source>
        <strain evidence="3 4">NCTC10476</strain>
    </source>
</reference>
<dbReference type="GO" id="GO:0005548">
    <property type="term" value="F:phospholipid transporter activity"/>
    <property type="evidence" value="ECO:0007669"/>
    <property type="project" value="TreeGrafter"/>
</dbReference>
<dbReference type="RefSeq" id="WP_038251585.1">
    <property type="nucleotide sequence ID" value="NZ_CCYO01000007.1"/>
</dbReference>
<dbReference type="GeneID" id="66880528"/>
<evidence type="ECO:0000313" key="4">
    <source>
        <dbReference type="Proteomes" id="UP000255169"/>
    </source>
</evidence>
<accession>A0A0A8VFU6</accession>
<dbReference type="InterPro" id="IPR003453">
    <property type="entry name" value="ABC_MlaE_roteobac"/>
</dbReference>
<dbReference type="InterPro" id="IPR030802">
    <property type="entry name" value="Permease_MalE"/>
</dbReference>
<comment type="subcellular location">
    <subcellularLocation>
        <location evidence="1">Cell inner membrane</location>
        <topology evidence="1">Multi-pass membrane protein</topology>
    </subcellularLocation>
</comment>
<dbReference type="EMBL" id="UHJG01000001">
    <property type="protein sequence ID" value="SUQ01441.1"/>
    <property type="molecule type" value="Genomic_DNA"/>
</dbReference>